<reference evidence="1 2" key="1">
    <citation type="submission" date="2015-03" db="EMBL/GenBank/DDBJ databases">
        <title>Genome sequencing of Methylobacterium tarhaniae DSM 25844.</title>
        <authorList>
            <person name="Chaudhry V."/>
            <person name="Patil P.B."/>
        </authorList>
    </citation>
    <scope>NUCLEOTIDE SEQUENCE [LARGE SCALE GENOMIC DNA]</scope>
    <source>
        <strain evidence="1 2">DSM 25844</strain>
    </source>
</reference>
<dbReference type="PATRIC" id="fig|1187852.3.peg.3247"/>
<evidence type="ECO:0000313" key="2">
    <source>
        <dbReference type="Proteomes" id="UP000036449"/>
    </source>
</evidence>
<name>A0A0J6SFS2_9HYPH</name>
<evidence type="ECO:0000313" key="1">
    <source>
        <dbReference type="EMBL" id="KMO32218.1"/>
    </source>
</evidence>
<dbReference type="AlphaFoldDB" id="A0A0J6SFS2"/>
<dbReference type="SUPFAM" id="SSF56349">
    <property type="entry name" value="DNA breaking-rejoining enzymes"/>
    <property type="match status" value="1"/>
</dbReference>
<protein>
    <recommendedName>
        <fullName evidence="3">Tyr recombinase domain-containing protein</fullName>
    </recommendedName>
</protein>
<gene>
    <name evidence="1" type="ORF">VQ03_26460</name>
</gene>
<dbReference type="Proteomes" id="UP000036449">
    <property type="component" value="Unassembled WGS sequence"/>
</dbReference>
<proteinExistence type="predicted"/>
<keyword evidence="2" id="KW-1185">Reference proteome</keyword>
<sequence length="149" mass="16603">MASGTSCGACLFAEFERLAGHPLVDIALPAMRAQPDGFPRYHDKAPQLSALIDKVLRGRNLLPGPGHSLYSLRHTFEDRLTAVEAPEKVMAALMGHKFHRPRYGAGPSLEQEQKQEWLQRIAFRSPARVQVSRMRRARSRGRSACRAAS</sequence>
<organism evidence="1 2">
    <name type="scientific">Methylobacterium tarhaniae</name>
    <dbReference type="NCBI Taxonomy" id="1187852"/>
    <lineage>
        <taxon>Bacteria</taxon>
        <taxon>Pseudomonadati</taxon>
        <taxon>Pseudomonadota</taxon>
        <taxon>Alphaproteobacteria</taxon>
        <taxon>Hyphomicrobiales</taxon>
        <taxon>Methylobacteriaceae</taxon>
        <taxon>Methylobacterium</taxon>
    </lineage>
</organism>
<dbReference type="EMBL" id="LABZ01000227">
    <property type="protein sequence ID" value="KMO32218.1"/>
    <property type="molecule type" value="Genomic_DNA"/>
</dbReference>
<dbReference type="GO" id="GO:0003677">
    <property type="term" value="F:DNA binding"/>
    <property type="evidence" value="ECO:0007669"/>
    <property type="project" value="InterPro"/>
</dbReference>
<comment type="caution">
    <text evidence="1">The sequence shown here is derived from an EMBL/GenBank/DDBJ whole genome shotgun (WGS) entry which is preliminary data.</text>
</comment>
<accession>A0A0J6SFS2</accession>
<dbReference type="RefSeq" id="WP_048453895.1">
    <property type="nucleotide sequence ID" value="NZ_LABZ01000227.1"/>
</dbReference>
<evidence type="ECO:0008006" key="3">
    <source>
        <dbReference type="Google" id="ProtNLM"/>
    </source>
</evidence>
<dbReference type="InterPro" id="IPR011010">
    <property type="entry name" value="DNA_brk_join_enz"/>
</dbReference>